<keyword evidence="7" id="KW-0028">Amino-acid biosynthesis</keyword>
<evidence type="ECO:0000256" key="5">
    <source>
        <dbReference type="ARBA" id="ARBA00023125"/>
    </source>
</evidence>
<dbReference type="PANTHER" id="PTHR34471">
    <property type="entry name" value="ARGININE REPRESSOR"/>
    <property type="match status" value="1"/>
</dbReference>
<dbReference type="PRINTS" id="PR01467">
    <property type="entry name" value="ARGREPRESSOR"/>
</dbReference>
<comment type="caution">
    <text evidence="11">The sequence shown here is derived from an EMBL/GenBank/DDBJ whole genome shotgun (WGS) entry which is preliminary data.</text>
</comment>
<feature type="domain" description="Arginine repressor C-terminal" evidence="10">
    <location>
        <begin position="79"/>
        <end position="145"/>
    </location>
</feature>
<keyword evidence="7" id="KW-0678">Repressor</keyword>
<dbReference type="GO" id="GO:0034618">
    <property type="term" value="F:arginine binding"/>
    <property type="evidence" value="ECO:0007669"/>
    <property type="project" value="InterPro"/>
</dbReference>
<evidence type="ECO:0000259" key="9">
    <source>
        <dbReference type="Pfam" id="PF01316"/>
    </source>
</evidence>
<comment type="similarity">
    <text evidence="2 7">Belongs to the ArgR family.</text>
</comment>
<dbReference type="GO" id="GO:0051259">
    <property type="term" value="P:protein complex oligomerization"/>
    <property type="evidence" value="ECO:0007669"/>
    <property type="project" value="InterPro"/>
</dbReference>
<evidence type="ECO:0000313" key="12">
    <source>
        <dbReference type="Proteomes" id="UP000823897"/>
    </source>
</evidence>
<reference evidence="11" key="1">
    <citation type="journal article" date="2021" name="PeerJ">
        <title>Extensive microbial diversity within the chicken gut microbiome revealed by metagenomics and culture.</title>
        <authorList>
            <person name="Gilroy R."/>
            <person name="Ravi A."/>
            <person name="Getino M."/>
            <person name="Pursley I."/>
            <person name="Horton D.L."/>
            <person name="Alikhan N.F."/>
            <person name="Baker D."/>
            <person name="Gharbi K."/>
            <person name="Hall N."/>
            <person name="Watson M."/>
            <person name="Adriaenssens E.M."/>
            <person name="Foster-Nyarko E."/>
            <person name="Jarju S."/>
            <person name="Secka A."/>
            <person name="Antonio M."/>
            <person name="Oren A."/>
            <person name="Chaudhuri R.R."/>
            <person name="La Ragione R."/>
            <person name="Hildebrand F."/>
            <person name="Pallen M.J."/>
        </authorList>
    </citation>
    <scope>NUCLEOTIDE SEQUENCE</scope>
    <source>
        <strain evidence="11">ChiGjej3B3-11674</strain>
    </source>
</reference>
<keyword evidence="4 7" id="KW-0805">Transcription regulation</keyword>
<evidence type="ECO:0000256" key="6">
    <source>
        <dbReference type="ARBA" id="ARBA00023163"/>
    </source>
</evidence>
<dbReference type="InterPro" id="IPR036251">
    <property type="entry name" value="Arg_repress_C_sf"/>
</dbReference>
<dbReference type="GO" id="GO:0005737">
    <property type="term" value="C:cytoplasm"/>
    <property type="evidence" value="ECO:0007669"/>
    <property type="project" value="UniProtKB-SubCell"/>
</dbReference>
<dbReference type="GO" id="GO:1900079">
    <property type="term" value="P:regulation of arginine biosynthetic process"/>
    <property type="evidence" value="ECO:0007669"/>
    <property type="project" value="UniProtKB-UniRule"/>
</dbReference>
<gene>
    <name evidence="7 11" type="primary">argR</name>
    <name evidence="11" type="ORF">H9911_09280</name>
</gene>
<dbReference type="SUPFAM" id="SSF55252">
    <property type="entry name" value="C-terminal domain of arginine repressor"/>
    <property type="match status" value="1"/>
</dbReference>
<keyword evidence="6 7" id="KW-0804">Transcription</keyword>
<dbReference type="InterPro" id="IPR020900">
    <property type="entry name" value="Arg_repress_DNA-bd"/>
</dbReference>
<proteinExistence type="inferred from homology"/>
<dbReference type="NCBIfam" id="TIGR01529">
    <property type="entry name" value="argR_whole"/>
    <property type="match status" value="1"/>
</dbReference>
<protein>
    <recommendedName>
        <fullName evidence="7 8">Arginine repressor</fullName>
    </recommendedName>
</protein>
<dbReference type="EMBL" id="DWUV01000180">
    <property type="protein sequence ID" value="HJD34716.1"/>
    <property type="molecule type" value="Genomic_DNA"/>
</dbReference>
<dbReference type="Pfam" id="PF02863">
    <property type="entry name" value="Arg_repressor_C"/>
    <property type="match status" value="1"/>
</dbReference>
<dbReference type="SUPFAM" id="SSF46785">
    <property type="entry name" value="Winged helix' DNA-binding domain"/>
    <property type="match status" value="1"/>
</dbReference>
<name>A0A9D2R6M6_9FIRM</name>
<evidence type="ECO:0000256" key="2">
    <source>
        <dbReference type="ARBA" id="ARBA00008316"/>
    </source>
</evidence>
<keyword evidence="7" id="KW-0055">Arginine biosynthesis</keyword>
<dbReference type="HAMAP" id="MF_00173">
    <property type="entry name" value="Arg_repressor"/>
    <property type="match status" value="1"/>
</dbReference>
<keyword evidence="3 7" id="KW-0963">Cytoplasm</keyword>
<comment type="pathway">
    <text evidence="7">Amino-acid biosynthesis; L-arginine biosynthesis [regulation].</text>
</comment>
<organism evidence="11 12">
    <name type="scientific">Candidatus Mediterraneibacter tabaqchaliae</name>
    <dbReference type="NCBI Taxonomy" id="2838689"/>
    <lineage>
        <taxon>Bacteria</taxon>
        <taxon>Bacillati</taxon>
        <taxon>Bacillota</taxon>
        <taxon>Clostridia</taxon>
        <taxon>Lachnospirales</taxon>
        <taxon>Lachnospiraceae</taxon>
        <taxon>Mediterraneibacter</taxon>
    </lineage>
</organism>
<feature type="domain" description="Arginine repressor DNA-binding" evidence="9">
    <location>
        <begin position="2"/>
        <end position="66"/>
    </location>
</feature>
<dbReference type="Gene3D" id="1.10.10.10">
    <property type="entry name" value="Winged helix-like DNA-binding domain superfamily/Winged helix DNA-binding domain"/>
    <property type="match status" value="1"/>
</dbReference>
<comment type="subcellular location">
    <subcellularLocation>
        <location evidence="1 7">Cytoplasm</location>
    </subcellularLocation>
</comment>
<dbReference type="InterPro" id="IPR036390">
    <property type="entry name" value="WH_DNA-bd_sf"/>
</dbReference>
<dbReference type="InterPro" id="IPR036388">
    <property type="entry name" value="WH-like_DNA-bd_sf"/>
</dbReference>
<reference evidence="11" key="2">
    <citation type="submission" date="2021-04" db="EMBL/GenBank/DDBJ databases">
        <authorList>
            <person name="Gilroy R."/>
        </authorList>
    </citation>
    <scope>NUCLEOTIDE SEQUENCE</scope>
    <source>
        <strain evidence="11">ChiGjej3B3-11674</strain>
    </source>
</reference>
<comment type="function">
    <text evidence="7">Regulates arginine biosynthesis genes.</text>
</comment>
<evidence type="ECO:0000256" key="1">
    <source>
        <dbReference type="ARBA" id="ARBA00004496"/>
    </source>
</evidence>
<accession>A0A9D2R6M6</accession>
<evidence type="ECO:0000259" key="10">
    <source>
        <dbReference type="Pfam" id="PF02863"/>
    </source>
</evidence>
<evidence type="ECO:0000256" key="8">
    <source>
        <dbReference type="NCBIfam" id="TIGR01529"/>
    </source>
</evidence>
<dbReference type="InterPro" id="IPR020899">
    <property type="entry name" value="Arg_repress_C"/>
</dbReference>
<keyword evidence="5 7" id="KW-0238">DNA-binding</keyword>
<dbReference type="Pfam" id="PF01316">
    <property type="entry name" value="Arg_repressor"/>
    <property type="match status" value="1"/>
</dbReference>
<dbReference type="GO" id="GO:0003700">
    <property type="term" value="F:DNA-binding transcription factor activity"/>
    <property type="evidence" value="ECO:0007669"/>
    <property type="project" value="UniProtKB-UniRule"/>
</dbReference>
<evidence type="ECO:0000256" key="3">
    <source>
        <dbReference type="ARBA" id="ARBA00022490"/>
    </source>
</evidence>
<evidence type="ECO:0000256" key="4">
    <source>
        <dbReference type="ARBA" id="ARBA00023015"/>
    </source>
</evidence>
<evidence type="ECO:0000256" key="7">
    <source>
        <dbReference type="HAMAP-Rule" id="MF_00173"/>
    </source>
</evidence>
<evidence type="ECO:0000313" key="11">
    <source>
        <dbReference type="EMBL" id="HJD34716.1"/>
    </source>
</evidence>
<dbReference type="AlphaFoldDB" id="A0A9D2R6M6"/>
<sequence length="152" mass="17028">MKISRHAKIIELISQYDIETQEELAEYLNKAGFKVTQATVSRDIRDLKLTKVSVGAGKQKYVVHRQEEPEMSEKYIRVLRDGYVSMDMAQNILVIKTVSGMAMAVAVAVDSMKWNEVVGCIAGDDTIMCAIRTVEDTVAVMDKIRKIISKGE</sequence>
<dbReference type="GO" id="GO:0006526">
    <property type="term" value="P:L-arginine biosynthetic process"/>
    <property type="evidence" value="ECO:0007669"/>
    <property type="project" value="UniProtKB-KW"/>
</dbReference>
<dbReference type="Proteomes" id="UP000823897">
    <property type="component" value="Unassembled WGS sequence"/>
</dbReference>
<dbReference type="Gene3D" id="3.30.1360.40">
    <property type="match status" value="1"/>
</dbReference>
<dbReference type="GO" id="GO:0003677">
    <property type="term" value="F:DNA binding"/>
    <property type="evidence" value="ECO:0007669"/>
    <property type="project" value="UniProtKB-KW"/>
</dbReference>
<dbReference type="InterPro" id="IPR001669">
    <property type="entry name" value="Arg_repress"/>
</dbReference>
<dbReference type="PANTHER" id="PTHR34471:SF1">
    <property type="entry name" value="ARGININE REPRESSOR"/>
    <property type="match status" value="1"/>
</dbReference>